<proteinExistence type="inferred from homology"/>
<dbReference type="Proteomes" id="UP000199088">
    <property type="component" value="Unassembled WGS sequence"/>
</dbReference>
<dbReference type="InterPro" id="IPR050007">
    <property type="entry name" value="OtnK"/>
</dbReference>
<keyword evidence="2" id="KW-0808">Transferase</keyword>
<keyword evidence="5" id="KW-0067">ATP-binding</keyword>
<evidence type="ECO:0000256" key="6">
    <source>
        <dbReference type="ARBA" id="ARBA00023277"/>
    </source>
</evidence>
<protein>
    <recommendedName>
        <fullName evidence="11">3-oxo-tetronate kinase</fullName>
        <ecNumber evidence="10">2.7.1.217</ecNumber>
    </recommendedName>
    <alternativeName>
        <fullName evidence="12">3-dehydrotetronate 4-kinase</fullName>
    </alternativeName>
</protein>
<dbReference type="InterPro" id="IPR031475">
    <property type="entry name" value="NBD_C"/>
</dbReference>
<feature type="domain" description="Four-carbon acid sugar kinase N-terminal" evidence="13">
    <location>
        <begin position="2"/>
        <end position="228"/>
    </location>
</feature>
<evidence type="ECO:0000256" key="2">
    <source>
        <dbReference type="ARBA" id="ARBA00022679"/>
    </source>
</evidence>
<evidence type="ECO:0000256" key="3">
    <source>
        <dbReference type="ARBA" id="ARBA00022741"/>
    </source>
</evidence>
<evidence type="ECO:0000313" key="16">
    <source>
        <dbReference type="Proteomes" id="UP000199088"/>
    </source>
</evidence>
<sequence>MLGCLADDFTGATDVAAGLRRVGLQVLLLIGTPIKKMALPDCDAIVVALKSRTIPAAEAIEQSLRAQRWLADHGVTRFYFKYCSTFDSTDAGNIGLVTDALLDAVGGAPAIICPASPEHGRTVYQGHLFVGSQLLSESSMAHHPLTPMTDPDLVRVLARQTPHPVAALPLQQLRSGPDAVRAALQQATEAGVRHLITDIADDTDLAALAAAVADRPLLTGGAGLARALGAHLRSTAARAATEDHLPAGPALVLAGSCSTATLEQVARAREVMPAHQLDPALTPDPHQLLTRAQDWLHKHRSEPAVLIYASAPADARAAGQAAMGPDTATVLETTLATLANNAREAGRRRIIVAGGETSGAVVKALSLRSLLVGPEADPGVPWCHTTTEPHLALLLKSGNFGRPDLLVRAVEGATP</sequence>
<accession>A0A1H0GPP2</accession>
<comment type="catalytic activity">
    <reaction evidence="7">
        <text>3-dehydro-L-erythronate + ATP = 3-dehydro-4-O-phospho-L-erythronate + ADP + H(+)</text>
        <dbReference type="Rhea" id="RHEA:52552"/>
        <dbReference type="ChEBI" id="CHEBI:15378"/>
        <dbReference type="ChEBI" id="CHEBI:30616"/>
        <dbReference type="ChEBI" id="CHEBI:136592"/>
        <dbReference type="ChEBI" id="CHEBI:136670"/>
        <dbReference type="ChEBI" id="CHEBI:456216"/>
        <dbReference type="EC" id="2.7.1.217"/>
    </reaction>
</comment>
<dbReference type="InterPro" id="IPR042213">
    <property type="entry name" value="NBD_C_sf"/>
</dbReference>
<evidence type="ECO:0000256" key="12">
    <source>
        <dbReference type="ARBA" id="ARBA00041377"/>
    </source>
</evidence>
<dbReference type="Pfam" id="PF17042">
    <property type="entry name" value="NBD_C"/>
    <property type="match status" value="1"/>
</dbReference>
<dbReference type="Gene3D" id="3.40.50.10840">
    <property type="entry name" value="Putative sugar-binding, N-terminal domain"/>
    <property type="match status" value="1"/>
</dbReference>
<dbReference type="GO" id="GO:0016301">
    <property type="term" value="F:kinase activity"/>
    <property type="evidence" value="ECO:0007669"/>
    <property type="project" value="UniProtKB-KW"/>
</dbReference>
<keyword evidence="4" id="KW-0418">Kinase</keyword>
<dbReference type="InterPro" id="IPR010737">
    <property type="entry name" value="4-carb_acid_sugar_kinase_N"/>
</dbReference>
<dbReference type="SUPFAM" id="SSF142764">
    <property type="entry name" value="YgbK-like"/>
    <property type="match status" value="1"/>
</dbReference>
<dbReference type="OrthoDB" id="191465at2"/>
<dbReference type="EC" id="2.7.1.217" evidence="10"/>
<evidence type="ECO:0000256" key="10">
    <source>
        <dbReference type="ARBA" id="ARBA00039095"/>
    </source>
</evidence>
<dbReference type="STRING" id="1052260.SAMN05660199_01303"/>
<reference evidence="16" key="1">
    <citation type="submission" date="2016-10" db="EMBL/GenBank/DDBJ databases">
        <authorList>
            <person name="Varghese N."/>
            <person name="Submissions S."/>
        </authorList>
    </citation>
    <scope>NUCLEOTIDE SEQUENCE [LARGE SCALE GENOMIC DNA]</scope>
    <source>
        <strain evidence="16">DSM 45843</strain>
    </source>
</reference>
<keyword evidence="3" id="KW-0547">Nucleotide-binding</keyword>
<name>A0A1H0GPP2_9ACTN</name>
<keyword evidence="6" id="KW-0119">Carbohydrate metabolism</keyword>
<dbReference type="Gene3D" id="3.40.980.20">
    <property type="entry name" value="Four-carbon acid sugar kinase, nucleotide binding domain"/>
    <property type="match status" value="1"/>
</dbReference>
<dbReference type="AlphaFoldDB" id="A0A1H0GPP2"/>
<dbReference type="GO" id="GO:0005524">
    <property type="term" value="F:ATP binding"/>
    <property type="evidence" value="ECO:0007669"/>
    <property type="project" value="UniProtKB-KW"/>
</dbReference>
<evidence type="ECO:0000256" key="7">
    <source>
        <dbReference type="ARBA" id="ARBA00035898"/>
    </source>
</evidence>
<comment type="function">
    <text evidence="9">Catalyzes the ATP-dependent phosphorylation of 3-oxo-tetronate to 3-oxo-tetronate 4-phosphate.</text>
</comment>
<organism evidence="15 16">
    <name type="scientific">Klenkia soli</name>
    <dbReference type="NCBI Taxonomy" id="1052260"/>
    <lineage>
        <taxon>Bacteria</taxon>
        <taxon>Bacillati</taxon>
        <taxon>Actinomycetota</taxon>
        <taxon>Actinomycetes</taxon>
        <taxon>Geodermatophilales</taxon>
        <taxon>Geodermatophilaceae</taxon>
        <taxon>Klenkia</taxon>
    </lineage>
</organism>
<feature type="domain" description="Four-carbon acid sugar kinase nucleotide binding" evidence="14">
    <location>
        <begin position="251"/>
        <end position="406"/>
    </location>
</feature>
<evidence type="ECO:0000256" key="11">
    <source>
        <dbReference type="ARBA" id="ARBA00039461"/>
    </source>
</evidence>
<evidence type="ECO:0000259" key="13">
    <source>
        <dbReference type="Pfam" id="PF07005"/>
    </source>
</evidence>
<comment type="similarity">
    <text evidence="1">Belongs to the four-carbon acid sugar kinase family.</text>
</comment>
<evidence type="ECO:0000256" key="1">
    <source>
        <dbReference type="ARBA" id="ARBA00005715"/>
    </source>
</evidence>
<evidence type="ECO:0000259" key="14">
    <source>
        <dbReference type="Pfam" id="PF17042"/>
    </source>
</evidence>
<dbReference type="InterPro" id="IPR037051">
    <property type="entry name" value="4-carb_acid_sugar_kinase_N_sf"/>
</dbReference>
<keyword evidence="16" id="KW-1185">Reference proteome</keyword>
<evidence type="ECO:0000256" key="4">
    <source>
        <dbReference type="ARBA" id="ARBA00022777"/>
    </source>
</evidence>
<dbReference type="EMBL" id="FNIR01000003">
    <property type="protein sequence ID" value="SDO08691.1"/>
    <property type="molecule type" value="Genomic_DNA"/>
</dbReference>
<gene>
    <name evidence="15" type="ORF">SAMN05660199_01303</name>
</gene>
<evidence type="ECO:0000256" key="5">
    <source>
        <dbReference type="ARBA" id="ARBA00022840"/>
    </source>
</evidence>
<dbReference type="NCBIfam" id="NF043035">
    <property type="entry name" value="OxoTetrKin"/>
    <property type="match status" value="1"/>
</dbReference>
<dbReference type="Pfam" id="PF07005">
    <property type="entry name" value="SBD_N"/>
    <property type="match status" value="1"/>
</dbReference>
<evidence type="ECO:0000313" key="15">
    <source>
        <dbReference type="EMBL" id="SDO08691.1"/>
    </source>
</evidence>
<evidence type="ECO:0000256" key="9">
    <source>
        <dbReference type="ARBA" id="ARBA00037335"/>
    </source>
</evidence>
<evidence type="ECO:0000256" key="8">
    <source>
        <dbReference type="ARBA" id="ARBA00036346"/>
    </source>
</evidence>
<comment type="catalytic activity">
    <reaction evidence="8">
        <text>3-dehydro-D-erythronate + ATP = 3-dehydro-4-O-phospho-D-erythronate + ADP + H(+)</text>
        <dbReference type="Rhea" id="RHEA:52556"/>
        <dbReference type="ChEBI" id="CHEBI:15378"/>
        <dbReference type="ChEBI" id="CHEBI:30616"/>
        <dbReference type="ChEBI" id="CHEBI:57958"/>
        <dbReference type="ChEBI" id="CHEBI:136593"/>
        <dbReference type="ChEBI" id="CHEBI:456216"/>
        <dbReference type="EC" id="2.7.1.217"/>
    </reaction>
</comment>